<evidence type="ECO:0000313" key="3">
    <source>
        <dbReference type="WBParaSite" id="GPUH_0000686001-mRNA-1"/>
    </source>
</evidence>
<dbReference type="AlphaFoldDB" id="A0A183DDR0"/>
<dbReference type="OrthoDB" id="5834200at2759"/>
<evidence type="ECO:0000313" key="2">
    <source>
        <dbReference type="Proteomes" id="UP000271098"/>
    </source>
</evidence>
<organism evidence="3">
    <name type="scientific">Gongylonema pulchrum</name>
    <dbReference type="NCBI Taxonomy" id="637853"/>
    <lineage>
        <taxon>Eukaryota</taxon>
        <taxon>Metazoa</taxon>
        <taxon>Ecdysozoa</taxon>
        <taxon>Nematoda</taxon>
        <taxon>Chromadorea</taxon>
        <taxon>Rhabditida</taxon>
        <taxon>Spirurina</taxon>
        <taxon>Spiruromorpha</taxon>
        <taxon>Spiruroidea</taxon>
        <taxon>Gongylonematidae</taxon>
        <taxon>Gongylonema</taxon>
    </lineage>
</organism>
<keyword evidence="2" id="KW-1185">Reference proteome</keyword>
<gene>
    <name evidence="1" type="ORF">GPUH_LOCUS6852</name>
</gene>
<dbReference type="Proteomes" id="UP000271098">
    <property type="component" value="Unassembled WGS sequence"/>
</dbReference>
<sequence length="139" mass="16056">MLADLDAMQETIELLVLLEPINVDFAIEALTIEIEAILFDVWTDIDLEDLVRILTLPKFGNLEQLKNAVRSVIIDLHYDRFQREYNQHSTGMRCALYRELIATGNLSENLKSLPSELDLLEEMRIKKSFVKKTMTTNDV</sequence>
<dbReference type="WBParaSite" id="GPUH_0000686001-mRNA-1">
    <property type="protein sequence ID" value="GPUH_0000686001-mRNA-1"/>
    <property type="gene ID" value="GPUH_0000686001"/>
</dbReference>
<evidence type="ECO:0000313" key="1">
    <source>
        <dbReference type="EMBL" id="VDK56335.1"/>
    </source>
</evidence>
<dbReference type="EMBL" id="UYRT01016805">
    <property type="protein sequence ID" value="VDK56335.1"/>
    <property type="molecule type" value="Genomic_DNA"/>
</dbReference>
<name>A0A183DDR0_9BILA</name>
<accession>A0A183DDR0</accession>
<protein>
    <submittedName>
        <fullName evidence="3">NR LBD domain-containing protein</fullName>
    </submittedName>
</protein>
<reference evidence="1 2" key="2">
    <citation type="submission" date="2018-11" db="EMBL/GenBank/DDBJ databases">
        <authorList>
            <consortium name="Pathogen Informatics"/>
        </authorList>
    </citation>
    <scope>NUCLEOTIDE SEQUENCE [LARGE SCALE GENOMIC DNA]</scope>
</reference>
<reference evidence="3" key="1">
    <citation type="submission" date="2016-06" db="UniProtKB">
        <authorList>
            <consortium name="WormBaseParasite"/>
        </authorList>
    </citation>
    <scope>IDENTIFICATION</scope>
</reference>
<proteinExistence type="predicted"/>